<dbReference type="PANTHER" id="PTHR30069">
    <property type="entry name" value="TONB-DEPENDENT OUTER MEMBRANE RECEPTOR"/>
    <property type="match status" value="1"/>
</dbReference>
<comment type="subcellular location">
    <subcellularLocation>
        <location evidence="1 11">Cell outer membrane</location>
        <topology evidence="1 11">Multi-pass membrane protein</topology>
    </subcellularLocation>
</comment>
<dbReference type="InterPro" id="IPR039426">
    <property type="entry name" value="TonB-dep_rcpt-like"/>
</dbReference>
<evidence type="ECO:0000256" key="5">
    <source>
        <dbReference type="ARBA" id="ARBA00022692"/>
    </source>
</evidence>
<evidence type="ECO:0000256" key="4">
    <source>
        <dbReference type="ARBA" id="ARBA00022452"/>
    </source>
</evidence>
<feature type="domain" description="TonB-dependent receptor-like beta-barrel" evidence="13">
    <location>
        <begin position="231"/>
        <end position="643"/>
    </location>
</feature>
<keyword evidence="3 11" id="KW-0813">Transport</keyword>
<keyword evidence="7 12" id="KW-0798">TonB box</keyword>
<keyword evidence="5 11" id="KW-0812">Transmembrane</keyword>
<dbReference type="InterPro" id="IPR037066">
    <property type="entry name" value="Plug_dom_sf"/>
</dbReference>
<dbReference type="InterPro" id="IPR000531">
    <property type="entry name" value="Beta-barrel_TonB"/>
</dbReference>
<evidence type="ECO:0000256" key="11">
    <source>
        <dbReference type="PROSITE-ProRule" id="PRU01360"/>
    </source>
</evidence>
<dbReference type="AlphaFoldDB" id="A0A240E828"/>
<feature type="domain" description="TonB-dependent receptor plug" evidence="14">
    <location>
        <begin position="56"/>
        <end position="156"/>
    </location>
</feature>
<proteinExistence type="inferred from homology"/>
<dbReference type="Proteomes" id="UP000219042">
    <property type="component" value="Unassembled WGS sequence"/>
</dbReference>
<dbReference type="SUPFAM" id="SSF56935">
    <property type="entry name" value="Porins"/>
    <property type="match status" value="1"/>
</dbReference>
<keyword evidence="4 11" id="KW-1134">Transmembrane beta strand</keyword>
<name>A0A240E828_9GAMM</name>
<keyword evidence="10 11" id="KW-0998">Cell outer membrane</keyword>
<dbReference type="Pfam" id="PF00593">
    <property type="entry name" value="TonB_dep_Rec_b-barrel"/>
    <property type="match status" value="1"/>
</dbReference>
<gene>
    <name evidence="15" type="ORF">SAMN05421731_102188</name>
</gene>
<dbReference type="OrthoDB" id="9760620at2"/>
<evidence type="ECO:0000256" key="9">
    <source>
        <dbReference type="ARBA" id="ARBA00023170"/>
    </source>
</evidence>
<keyword evidence="16" id="KW-1185">Reference proteome</keyword>
<evidence type="ECO:0000256" key="8">
    <source>
        <dbReference type="ARBA" id="ARBA00023136"/>
    </source>
</evidence>
<keyword evidence="6" id="KW-0732">Signal</keyword>
<evidence type="ECO:0000313" key="15">
    <source>
        <dbReference type="EMBL" id="SNX44030.1"/>
    </source>
</evidence>
<evidence type="ECO:0000313" key="16">
    <source>
        <dbReference type="Proteomes" id="UP000219042"/>
    </source>
</evidence>
<reference evidence="16" key="1">
    <citation type="submission" date="2016-09" db="EMBL/GenBank/DDBJ databases">
        <authorList>
            <person name="Varghese N."/>
            <person name="Submissions S."/>
        </authorList>
    </citation>
    <scope>NUCLEOTIDE SEQUENCE [LARGE SCALE GENOMIC DNA]</scope>
    <source>
        <strain evidence="16">ANC 4466</strain>
    </source>
</reference>
<protein>
    <submittedName>
        <fullName evidence="15">Iron complex outermembrane recepter protein</fullName>
    </submittedName>
</protein>
<dbReference type="Gene3D" id="2.40.170.20">
    <property type="entry name" value="TonB-dependent receptor, beta-barrel domain"/>
    <property type="match status" value="1"/>
</dbReference>
<dbReference type="Pfam" id="PF07715">
    <property type="entry name" value="Plug"/>
    <property type="match status" value="1"/>
</dbReference>
<evidence type="ECO:0000256" key="3">
    <source>
        <dbReference type="ARBA" id="ARBA00022448"/>
    </source>
</evidence>
<keyword evidence="8 11" id="KW-0472">Membrane</keyword>
<dbReference type="GO" id="GO:0015344">
    <property type="term" value="F:siderophore uptake transmembrane transporter activity"/>
    <property type="evidence" value="ECO:0007669"/>
    <property type="project" value="TreeGrafter"/>
</dbReference>
<evidence type="ECO:0000256" key="7">
    <source>
        <dbReference type="ARBA" id="ARBA00023077"/>
    </source>
</evidence>
<sequence>MNKKSSKCSHLVYCFYVVVTMGIPGLVMATESTVNTTEQPFQLGIIHIQAEQDKPDQIASIVTNEQLHQFNFSNVGDGLNLLSGVSLSNNARNEKMVYVRGFDARQVPVFIDGIPVYVPYDGYIDFNRFTIGDVSAIQVAKGFSSVSYGANTLGGAINLVSRKPSRPLEGQIDIGIADAGERQGALYIGSLNEYWYAQATASYLERDGFKLSSDFVPTTTEDGGLRNNSYSKDTKLALKFGLTPNQTDEYSLSYIKQDGEKGNPPTTGNRSIRYWQWPYWDKESVYFISNSTITEHETLKLRAYHDRYDNELNSFTDGQYNVLKTSGQGSVSTGRSIYHDRVNGASLTLESNRLPNHSISLVTHYKTDEHQELDATGEANTRFKDQQWSFAVEDNIDLGKDLLLSLGFARHSLEPDTVFSVGNPYSLPKSQHAKDAQIGLFYDGIANTQLYVTIARKSRLPTLKDRYSQRLGTYIENPDLAAEKAINYEMGYQTKFNEQLSLNTAIFLSDIKNKIQSVAYVQGDLSQMQNVGQVQMYGTEIEFNYQPWHWLSYGGNYTYLKLTDQHDANKITDIPQHKLINYLLIKPTETLDIQTFLERNSRRWVSNDLQLNGYQIVNMQIAYQPKLKSQFGQWRFTTGVNNLTDKNYALADGFPSAGRMWFSKATLTF</sequence>
<evidence type="ECO:0000259" key="14">
    <source>
        <dbReference type="Pfam" id="PF07715"/>
    </source>
</evidence>
<dbReference type="InterPro" id="IPR036942">
    <property type="entry name" value="Beta-barrel_TonB_sf"/>
</dbReference>
<evidence type="ECO:0000256" key="1">
    <source>
        <dbReference type="ARBA" id="ARBA00004571"/>
    </source>
</evidence>
<organism evidence="15 16">
    <name type="scientific">Acinetobacter puyangensis</name>
    <dbReference type="NCBI Taxonomy" id="1096779"/>
    <lineage>
        <taxon>Bacteria</taxon>
        <taxon>Pseudomonadati</taxon>
        <taxon>Pseudomonadota</taxon>
        <taxon>Gammaproteobacteria</taxon>
        <taxon>Moraxellales</taxon>
        <taxon>Moraxellaceae</taxon>
        <taxon>Acinetobacter</taxon>
    </lineage>
</organism>
<keyword evidence="9" id="KW-0675">Receptor</keyword>
<evidence type="ECO:0000256" key="10">
    <source>
        <dbReference type="ARBA" id="ARBA00023237"/>
    </source>
</evidence>
<evidence type="ECO:0000256" key="6">
    <source>
        <dbReference type="ARBA" id="ARBA00022729"/>
    </source>
</evidence>
<dbReference type="PANTHER" id="PTHR30069:SF29">
    <property type="entry name" value="HEMOGLOBIN AND HEMOGLOBIN-HAPTOGLOBIN-BINDING PROTEIN 1-RELATED"/>
    <property type="match status" value="1"/>
</dbReference>
<evidence type="ECO:0000259" key="13">
    <source>
        <dbReference type="Pfam" id="PF00593"/>
    </source>
</evidence>
<accession>A0A240E828</accession>
<dbReference type="PROSITE" id="PS52016">
    <property type="entry name" value="TONB_DEPENDENT_REC_3"/>
    <property type="match status" value="1"/>
</dbReference>
<dbReference type="GO" id="GO:0044718">
    <property type="term" value="P:siderophore transmembrane transport"/>
    <property type="evidence" value="ECO:0007669"/>
    <property type="project" value="TreeGrafter"/>
</dbReference>
<dbReference type="GO" id="GO:0009279">
    <property type="term" value="C:cell outer membrane"/>
    <property type="evidence" value="ECO:0007669"/>
    <property type="project" value="UniProtKB-SubCell"/>
</dbReference>
<dbReference type="InterPro" id="IPR012910">
    <property type="entry name" value="Plug_dom"/>
</dbReference>
<dbReference type="Gene3D" id="2.170.130.10">
    <property type="entry name" value="TonB-dependent receptor, plug domain"/>
    <property type="match status" value="1"/>
</dbReference>
<comment type="similarity">
    <text evidence="2">Belongs to the TonB-dependent receptor family. Hemoglobin/haptoglobin binding protein subfamily.</text>
</comment>
<evidence type="ECO:0000256" key="2">
    <source>
        <dbReference type="ARBA" id="ARBA00008143"/>
    </source>
</evidence>
<evidence type="ECO:0000256" key="12">
    <source>
        <dbReference type="RuleBase" id="RU003357"/>
    </source>
</evidence>
<dbReference type="EMBL" id="OANT01000002">
    <property type="protein sequence ID" value="SNX44030.1"/>
    <property type="molecule type" value="Genomic_DNA"/>
</dbReference>